<dbReference type="Proteomes" id="UP000505325">
    <property type="component" value="Chromosome"/>
</dbReference>
<keyword evidence="2 3" id="KW-0819">tRNA processing</keyword>
<evidence type="ECO:0000256" key="2">
    <source>
        <dbReference type="ARBA" id="ARBA00022694"/>
    </source>
</evidence>
<sequence>MLHTLMHSPAQCDFALLLRMLKAGDDLLLMQDGVIAGVQGSLALEKLLQSPAHLYILREDVDARGLFAQISNSTTLVDYTDFVALTVKQPQQMTW</sequence>
<name>A0A6M8U3X3_9GAMM</name>
<accession>A0A6M8U3X3</accession>
<dbReference type="Gene3D" id="3.40.1260.10">
    <property type="entry name" value="DsrEFH-like"/>
    <property type="match status" value="1"/>
</dbReference>
<dbReference type="EMBL" id="CP054212">
    <property type="protein sequence ID" value="QKJ85355.1"/>
    <property type="molecule type" value="Genomic_DNA"/>
</dbReference>
<dbReference type="GO" id="GO:0016740">
    <property type="term" value="F:transferase activity"/>
    <property type="evidence" value="ECO:0007669"/>
    <property type="project" value="UniProtKB-KW"/>
</dbReference>
<evidence type="ECO:0000313" key="5">
    <source>
        <dbReference type="Proteomes" id="UP000505325"/>
    </source>
</evidence>
<evidence type="ECO:0000256" key="3">
    <source>
        <dbReference type="HAMAP-Rule" id="MF_01564"/>
    </source>
</evidence>
<gene>
    <name evidence="3" type="primary">tusB</name>
    <name evidence="4" type="ORF">PMPD1_0375</name>
</gene>
<evidence type="ECO:0000256" key="1">
    <source>
        <dbReference type="ARBA" id="ARBA00022490"/>
    </source>
</evidence>
<dbReference type="PANTHER" id="PTHR37526:SF1">
    <property type="entry name" value="PROTEIN TUSB"/>
    <property type="match status" value="1"/>
</dbReference>
<reference evidence="4 5" key="1">
    <citation type="submission" date="2020-06" db="EMBL/GenBank/DDBJ databases">
        <title>Genome sequence of Paramixta manurensis strain PD-1.</title>
        <authorList>
            <person name="Lee C.W."/>
            <person name="Kim J."/>
        </authorList>
    </citation>
    <scope>NUCLEOTIDE SEQUENCE [LARGE SCALE GENOMIC DNA]</scope>
    <source>
        <strain evidence="4 5">PD-1</strain>
    </source>
</reference>
<organism evidence="4 5">
    <name type="scientific">Paramixta manurensis</name>
    <dbReference type="NCBI Taxonomy" id="2740817"/>
    <lineage>
        <taxon>Bacteria</taxon>
        <taxon>Pseudomonadati</taxon>
        <taxon>Pseudomonadota</taxon>
        <taxon>Gammaproteobacteria</taxon>
        <taxon>Enterobacterales</taxon>
        <taxon>Erwiniaceae</taxon>
        <taxon>Paramixta</taxon>
    </lineage>
</organism>
<dbReference type="KEGG" id="pmak:PMPD1_0375"/>
<keyword evidence="5" id="KW-1185">Reference proteome</keyword>
<comment type="function">
    <text evidence="3">Part of a sulfur-relay system required for 2-thiolation of 5-methylaminomethyl-2-thiouridine (mnm(5)s(2)U) at tRNA wobble positions.</text>
</comment>
<comment type="subunit">
    <text evidence="3">Heterohexamer, formed by a dimer of trimers. The hexameric TusBCD complex contains 2 copies each of TusB, TusC and TusD. The TusBCD complex interacts with TusE.</text>
</comment>
<dbReference type="SUPFAM" id="SSF75169">
    <property type="entry name" value="DsrEFH-like"/>
    <property type="match status" value="1"/>
</dbReference>
<dbReference type="NCBIfam" id="TIGR03011">
    <property type="entry name" value="sulf_tusB_dsrH"/>
    <property type="match status" value="1"/>
</dbReference>
<comment type="similarity">
    <text evidence="3">Belongs to the DsrH/TusB family.</text>
</comment>
<dbReference type="InterPro" id="IPR027396">
    <property type="entry name" value="DsrEFH-like"/>
</dbReference>
<dbReference type="PANTHER" id="PTHR37526">
    <property type="entry name" value="PROTEIN TUSB"/>
    <property type="match status" value="1"/>
</dbReference>
<dbReference type="HAMAP" id="MF_01564">
    <property type="entry name" value="Thiourid_synth_B"/>
    <property type="match status" value="1"/>
</dbReference>
<proteinExistence type="inferred from homology"/>
<protein>
    <recommendedName>
        <fullName evidence="3">Protein TusB</fullName>
    </recommendedName>
    <alternativeName>
        <fullName evidence="3">tRNA 2-thiouridine synthesizing protein B</fullName>
    </alternativeName>
</protein>
<comment type="subcellular location">
    <subcellularLocation>
        <location evidence="3">Cytoplasm</location>
    </subcellularLocation>
</comment>
<evidence type="ECO:0000313" key="4">
    <source>
        <dbReference type="EMBL" id="QKJ85355.1"/>
    </source>
</evidence>
<dbReference type="RefSeq" id="WP_173632466.1">
    <property type="nucleotide sequence ID" value="NZ_CP054212.1"/>
</dbReference>
<keyword evidence="1 3" id="KW-0963">Cytoplasm</keyword>
<dbReference type="NCBIfam" id="NF010035">
    <property type="entry name" value="PRK13510.1"/>
    <property type="match status" value="1"/>
</dbReference>
<dbReference type="InterPro" id="IPR023526">
    <property type="entry name" value="Sulphur_relay_TusB"/>
</dbReference>
<keyword evidence="4" id="KW-0808">Transferase</keyword>
<dbReference type="GO" id="GO:0002143">
    <property type="term" value="P:tRNA wobble position uridine thiolation"/>
    <property type="evidence" value="ECO:0007669"/>
    <property type="project" value="InterPro"/>
</dbReference>
<dbReference type="GO" id="GO:1990228">
    <property type="term" value="C:sulfurtransferase complex"/>
    <property type="evidence" value="ECO:0007669"/>
    <property type="project" value="TreeGrafter"/>
</dbReference>
<dbReference type="AlphaFoldDB" id="A0A6M8U3X3"/>
<dbReference type="InterPro" id="IPR007215">
    <property type="entry name" value="Sulphur_relay_TusB/DsrH"/>
</dbReference>
<dbReference type="Pfam" id="PF04077">
    <property type="entry name" value="DsrH"/>
    <property type="match status" value="1"/>
</dbReference>